<feature type="transmembrane region" description="Helical" evidence="4">
    <location>
        <begin position="327"/>
        <end position="348"/>
    </location>
</feature>
<dbReference type="InterPro" id="IPR052952">
    <property type="entry name" value="MFS-Transporter"/>
</dbReference>
<dbReference type="EMBL" id="CAJPVI010000079">
    <property type="protein sequence ID" value="CAG2160385.1"/>
    <property type="molecule type" value="Genomic_DNA"/>
</dbReference>
<feature type="domain" description="Major facilitator superfamily (MFS) profile" evidence="5">
    <location>
        <begin position="1"/>
        <end position="413"/>
    </location>
</feature>
<dbReference type="Gene3D" id="1.20.1250.20">
    <property type="entry name" value="MFS general substrate transporter like domains"/>
    <property type="match status" value="2"/>
</dbReference>
<feature type="transmembrane region" description="Helical" evidence="4">
    <location>
        <begin position="302"/>
        <end position="321"/>
    </location>
</feature>
<feature type="transmembrane region" description="Helical" evidence="4">
    <location>
        <begin position="388"/>
        <end position="409"/>
    </location>
</feature>
<evidence type="ECO:0000256" key="4">
    <source>
        <dbReference type="SAM" id="Phobius"/>
    </source>
</evidence>
<feature type="transmembrane region" description="Helical" evidence="4">
    <location>
        <begin position="360"/>
        <end position="382"/>
    </location>
</feature>
<keyword evidence="1 4" id="KW-0812">Transmembrane</keyword>
<dbReference type="RefSeq" id="WP_244874203.1">
    <property type="nucleotide sequence ID" value="NZ_CAJPVI010000079.1"/>
</dbReference>
<name>A0ABN7QCY3_9BURK</name>
<proteinExistence type="predicted"/>
<gene>
    <name evidence="6" type="ORF">LMG26411_07447</name>
</gene>
<sequence length="416" mass="43237">MVMNKLFAPKRALAQPPALNPNHRWIILAIGAVAQASFAAAFAGLPVTGVLMRGVYQMNTAQLGFVMGCMYLGITFSELLWGMLTDLWGDRRILLAGLTLTGAALMVLALCVVPHDGHIPHYLVLGGGLVLVGVMGGSVNSSSGRAVMGWFNDGRRGLAMSIRQTAVPVGGAIGAALLPWLSTRYGFRAVFGVPSLLCFASALLAWRWLHEPGQARGPGSCVQFSLGQSPLARLDMWRVAIASALLTAPQLAVLTFGGVFLHDHKAASLATIAGVIIVVQVVGSIARIYAGRRSDKGMSRRALVRGIGMLAATACACLALLADGALVLVIVLICIIGVAANAWHGVAYTEIAVMAGAERAGTALGLIGMTIFAAAFLTPTLIPVVLGAGSWGLVWGLISLTTLAAVVIAPRPEPHG</sequence>
<comment type="caution">
    <text evidence="6">The sequence shown here is derived from an EMBL/GenBank/DDBJ whole genome shotgun (WGS) entry which is preliminary data.</text>
</comment>
<feature type="transmembrane region" description="Helical" evidence="4">
    <location>
        <begin position="63"/>
        <end position="81"/>
    </location>
</feature>
<dbReference type="Proteomes" id="UP000672657">
    <property type="component" value="Unassembled WGS sequence"/>
</dbReference>
<evidence type="ECO:0000313" key="7">
    <source>
        <dbReference type="Proteomes" id="UP000672657"/>
    </source>
</evidence>
<keyword evidence="3 4" id="KW-0472">Membrane</keyword>
<evidence type="ECO:0000313" key="6">
    <source>
        <dbReference type="EMBL" id="CAG2160385.1"/>
    </source>
</evidence>
<evidence type="ECO:0000256" key="2">
    <source>
        <dbReference type="ARBA" id="ARBA00022989"/>
    </source>
</evidence>
<feature type="transmembrane region" description="Helical" evidence="4">
    <location>
        <begin position="267"/>
        <end position="290"/>
    </location>
</feature>
<dbReference type="InterPro" id="IPR011701">
    <property type="entry name" value="MFS"/>
</dbReference>
<keyword evidence="7" id="KW-1185">Reference proteome</keyword>
<evidence type="ECO:0000256" key="3">
    <source>
        <dbReference type="ARBA" id="ARBA00023136"/>
    </source>
</evidence>
<dbReference type="PANTHER" id="PTHR23527">
    <property type="entry name" value="BLL3282 PROTEIN"/>
    <property type="match status" value="1"/>
</dbReference>
<protein>
    <submittedName>
        <fullName evidence="6">MFS-type transporter</fullName>
    </submittedName>
</protein>
<feature type="transmembrane region" description="Helical" evidence="4">
    <location>
        <begin position="160"/>
        <end position="181"/>
    </location>
</feature>
<evidence type="ECO:0000259" key="5">
    <source>
        <dbReference type="PROSITE" id="PS50850"/>
    </source>
</evidence>
<feature type="transmembrane region" description="Helical" evidence="4">
    <location>
        <begin position="239"/>
        <end position="261"/>
    </location>
</feature>
<dbReference type="InterPro" id="IPR036259">
    <property type="entry name" value="MFS_trans_sf"/>
</dbReference>
<dbReference type="InterPro" id="IPR020846">
    <property type="entry name" value="MFS_dom"/>
</dbReference>
<feature type="transmembrane region" description="Helical" evidence="4">
    <location>
        <begin position="93"/>
        <end position="115"/>
    </location>
</feature>
<feature type="transmembrane region" description="Helical" evidence="4">
    <location>
        <begin position="187"/>
        <end position="206"/>
    </location>
</feature>
<dbReference type="PROSITE" id="PS50850">
    <property type="entry name" value="MFS"/>
    <property type="match status" value="1"/>
</dbReference>
<dbReference type="SUPFAM" id="SSF103473">
    <property type="entry name" value="MFS general substrate transporter"/>
    <property type="match status" value="1"/>
</dbReference>
<dbReference type="Pfam" id="PF07690">
    <property type="entry name" value="MFS_1"/>
    <property type="match status" value="1"/>
</dbReference>
<accession>A0ABN7QCY3</accession>
<keyword evidence="2 4" id="KW-1133">Transmembrane helix</keyword>
<reference evidence="6 7" key="1">
    <citation type="submission" date="2021-03" db="EMBL/GenBank/DDBJ databases">
        <authorList>
            <person name="Peeters C."/>
        </authorList>
    </citation>
    <scope>NUCLEOTIDE SEQUENCE [LARGE SCALE GENOMIC DNA]</scope>
    <source>
        <strain evidence="6 7">LMG 26411</strain>
    </source>
</reference>
<feature type="transmembrane region" description="Helical" evidence="4">
    <location>
        <begin position="121"/>
        <end position="139"/>
    </location>
</feature>
<evidence type="ECO:0000256" key="1">
    <source>
        <dbReference type="ARBA" id="ARBA00022692"/>
    </source>
</evidence>
<organism evidence="6 7">
    <name type="scientific">Cupriavidus numazuensis</name>
    <dbReference type="NCBI Taxonomy" id="221992"/>
    <lineage>
        <taxon>Bacteria</taxon>
        <taxon>Pseudomonadati</taxon>
        <taxon>Pseudomonadota</taxon>
        <taxon>Betaproteobacteria</taxon>
        <taxon>Burkholderiales</taxon>
        <taxon>Burkholderiaceae</taxon>
        <taxon>Cupriavidus</taxon>
    </lineage>
</organism>
<dbReference type="PANTHER" id="PTHR23527:SF1">
    <property type="entry name" value="BLL3282 PROTEIN"/>
    <property type="match status" value="1"/>
</dbReference>